<sequence length="65" mass="7478">MNRIKELRKEKGVSLQQIADVLGVTRQAIQHYEVGRSDPKTKSWGKLAKFFNVRVGYAMGLEDER</sequence>
<organism evidence="3 4">
    <name type="scientific">Weissella ceti</name>
    <dbReference type="NCBI Taxonomy" id="759620"/>
    <lineage>
        <taxon>Bacteria</taxon>
        <taxon>Bacillati</taxon>
        <taxon>Bacillota</taxon>
        <taxon>Bacilli</taxon>
        <taxon>Lactobacillales</taxon>
        <taxon>Lactobacillaceae</taxon>
        <taxon>Weissella</taxon>
    </lineage>
</organism>
<dbReference type="KEGG" id="wct:WS74_0853"/>
<dbReference type="AlphaFoldDB" id="A0A088GHG5"/>
<feature type="domain" description="HTH cro/C1-type" evidence="2">
    <location>
        <begin position="4"/>
        <end position="58"/>
    </location>
</feature>
<dbReference type="Gene3D" id="1.10.260.40">
    <property type="entry name" value="lambda repressor-like DNA-binding domains"/>
    <property type="match status" value="1"/>
</dbReference>
<evidence type="ECO:0000313" key="3">
    <source>
        <dbReference type="EMBL" id="AIM63105.1"/>
    </source>
</evidence>
<dbReference type="GO" id="GO:0003677">
    <property type="term" value="F:DNA binding"/>
    <property type="evidence" value="ECO:0007669"/>
    <property type="project" value="UniProtKB-KW"/>
</dbReference>
<keyword evidence="4" id="KW-1185">Reference proteome</keyword>
<dbReference type="RefSeq" id="WP_051950149.1">
    <property type="nucleotide sequence ID" value="NZ_CP009223.1"/>
</dbReference>
<dbReference type="SUPFAM" id="SSF47413">
    <property type="entry name" value="lambda repressor-like DNA-binding domains"/>
    <property type="match status" value="1"/>
</dbReference>
<dbReference type="PROSITE" id="PS50943">
    <property type="entry name" value="HTH_CROC1"/>
    <property type="match status" value="1"/>
</dbReference>
<proteinExistence type="predicted"/>
<gene>
    <name evidence="3" type="ORF">WS74_0853</name>
</gene>
<dbReference type="Proteomes" id="UP000029079">
    <property type="component" value="Chromosome"/>
</dbReference>
<evidence type="ECO:0000259" key="2">
    <source>
        <dbReference type="PROSITE" id="PS50943"/>
    </source>
</evidence>
<reference evidence="3 4" key="1">
    <citation type="journal article" date="2014" name="Genome Announc.">
        <title>Complete Genome Sequences of Fish Pathogenic Weissella ceti Strains WS74 and WS105.</title>
        <authorList>
            <person name="Figueiredo H.C."/>
            <person name="Leal C.A."/>
            <person name="Dorella F.A."/>
            <person name="Carvalho A.F."/>
            <person name="Soares S.C."/>
            <person name="Pereira F.L."/>
            <person name="Azevedo V.A."/>
        </authorList>
    </citation>
    <scope>NUCLEOTIDE SEQUENCE [LARGE SCALE GENOMIC DNA]</scope>
    <source>
        <strain evidence="3 4">WS74</strain>
    </source>
</reference>
<dbReference type="CDD" id="cd00093">
    <property type="entry name" value="HTH_XRE"/>
    <property type="match status" value="1"/>
</dbReference>
<evidence type="ECO:0000313" key="4">
    <source>
        <dbReference type="Proteomes" id="UP000029079"/>
    </source>
</evidence>
<dbReference type="InterPro" id="IPR001387">
    <property type="entry name" value="Cro/C1-type_HTH"/>
</dbReference>
<dbReference type="Pfam" id="PF01381">
    <property type="entry name" value="HTH_3"/>
    <property type="match status" value="1"/>
</dbReference>
<keyword evidence="1" id="KW-0238">DNA-binding</keyword>
<dbReference type="EMBL" id="CP009223">
    <property type="protein sequence ID" value="AIM63105.1"/>
    <property type="molecule type" value="Genomic_DNA"/>
</dbReference>
<dbReference type="PANTHER" id="PTHR46558">
    <property type="entry name" value="TRACRIPTIONAL REGULATORY PROTEIN-RELATED-RELATED"/>
    <property type="match status" value="1"/>
</dbReference>
<evidence type="ECO:0000256" key="1">
    <source>
        <dbReference type="ARBA" id="ARBA00023125"/>
    </source>
</evidence>
<name>A0A088GHG5_9LACO</name>
<dbReference type="SMART" id="SM00530">
    <property type="entry name" value="HTH_XRE"/>
    <property type="match status" value="1"/>
</dbReference>
<accession>A0A088GHG5</accession>
<reference evidence="4" key="2">
    <citation type="submission" date="2014-08" db="EMBL/GenBank/DDBJ databases">
        <title>Complete genome of Weissella ceti strain WS74 isolated from diseased rainbow trout in Brazil.</title>
        <authorList>
            <person name="Figueiredo H.C.P."/>
            <person name="Leal C.A.G."/>
            <person name="Pereira F.L."/>
            <person name="Soares S.C."/>
            <person name="Dorella F.A."/>
            <person name="Carvalho A.F."/>
            <person name="Azevedo V.A.C."/>
        </authorList>
    </citation>
    <scope>NUCLEOTIDE SEQUENCE [LARGE SCALE GENOMIC DNA]</scope>
    <source>
        <strain evidence="4">WS74</strain>
    </source>
</reference>
<protein>
    <submittedName>
        <fullName evidence="3">Transcriptional regulator, Cro/CI family protein</fullName>
    </submittedName>
</protein>
<dbReference type="PANTHER" id="PTHR46558:SF11">
    <property type="entry name" value="HTH-TYPE TRANSCRIPTIONAL REGULATOR XRE"/>
    <property type="match status" value="1"/>
</dbReference>
<dbReference type="InterPro" id="IPR010982">
    <property type="entry name" value="Lambda_DNA-bd_dom_sf"/>
</dbReference>